<feature type="domain" description="DUF2087" evidence="1">
    <location>
        <begin position="14"/>
        <end position="84"/>
    </location>
</feature>
<proteinExistence type="predicted"/>
<dbReference type="EMBL" id="VSSQ01023322">
    <property type="protein sequence ID" value="MPM70173.1"/>
    <property type="molecule type" value="Genomic_DNA"/>
</dbReference>
<evidence type="ECO:0000259" key="1">
    <source>
        <dbReference type="Pfam" id="PF09860"/>
    </source>
</evidence>
<sequence>MQQGIERFLDEEGKLKLWPAKKAVQEQIYAHLAQKFTPGRDYTEHEVNAILASWHTFGDLFLLRRGLIESGWLLRERNGSRYWRNPERNEEQA</sequence>
<evidence type="ECO:0000313" key="2">
    <source>
        <dbReference type="EMBL" id="MPM70173.1"/>
    </source>
</evidence>
<protein>
    <recommendedName>
        <fullName evidence="1">DUF2087 domain-containing protein</fullName>
    </recommendedName>
</protein>
<comment type="caution">
    <text evidence="2">The sequence shown here is derived from an EMBL/GenBank/DDBJ whole genome shotgun (WGS) entry which is preliminary data.</text>
</comment>
<dbReference type="InterPro" id="IPR018656">
    <property type="entry name" value="DUF2087"/>
</dbReference>
<dbReference type="Pfam" id="PF09860">
    <property type="entry name" value="DUF2087"/>
    <property type="match status" value="1"/>
</dbReference>
<reference evidence="2" key="1">
    <citation type="submission" date="2019-08" db="EMBL/GenBank/DDBJ databases">
        <authorList>
            <person name="Kucharzyk K."/>
            <person name="Murdoch R.W."/>
            <person name="Higgins S."/>
            <person name="Loffler F."/>
        </authorList>
    </citation>
    <scope>NUCLEOTIDE SEQUENCE</scope>
</reference>
<gene>
    <name evidence="2" type="ORF">SDC9_117126</name>
</gene>
<accession>A0A645C499</accession>
<dbReference type="AlphaFoldDB" id="A0A645C499"/>
<organism evidence="2">
    <name type="scientific">bioreactor metagenome</name>
    <dbReference type="NCBI Taxonomy" id="1076179"/>
    <lineage>
        <taxon>unclassified sequences</taxon>
        <taxon>metagenomes</taxon>
        <taxon>ecological metagenomes</taxon>
    </lineage>
</organism>
<name>A0A645C499_9ZZZZ</name>